<organism evidence="2 3">
    <name type="scientific">Abyssibacter profundi</name>
    <dbReference type="NCBI Taxonomy" id="2182787"/>
    <lineage>
        <taxon>Bacteria</taxon>
        <taxon>Pseudomonadati</taxon>
        <taxon>Pseudomonadota</taxon>
        <taxon>Gammaproteobacteria</taxon>
        <taxon>Chromatiales</taxon>
        <taxon>Oceanococcaceae</taxon>
        <taxon>Abyssibacter</taxon>
    </lineage>
</organism>
<dbReference type="AlphaFoldDB" id="A0A363UMM9"/>
<reference evidence="2 3" key="1">
    <citation type="submission" date="2018-05" db="EMBL/GenBank/DDBJ databases">
        <title>Abyssibacter profundi OUC007T gen. nov., sp. nov, a marine bacterium isolated from seawater of the Mariana Trench.</title>
        <authorList>
            <person name="Zhou S."/>
        </authorList>
    </citation>
    <scope>NUCLEOTIDE SEQUENCE [LARGE SCALE GENOMIC DNA]</scope>
    <source>
        <strain evidence="2 3">OUC007</strain>
    </source>
</reference>
<gene>
    <name evidence="2" type="ORF">DEH80_07625</name>
</gene>
<dbReference type="RefSeq" id="WP_109719865.1">
    <property type="nucleotide sequence ID" value="NZ_QEQK01000005.1"/>
</dbReference>
<dbReference type="Proteomes" id="UP000251800">
    <property type="component" value="Unassembled WGS sequence"/>
</dbReference>
<sequence>MFDVTIIERALRDRASDSEREISQEHMALLLYWAYGWTLANRGSRLFDGGIVASEIGPMPRQWTERPRPPIAGRRKTEAASVTWIVESTWVSLARVQRPVLLSMTTGEGSAWRTVMDRHLGDVTDFPVIDDSLILTEFGRRIRRSFDARSRTTRAHLTTRRSPSPDLER</sequence>
<evidence type="ECO:0000313" key="3">
    <source>
        <dbReference type="Proteomes" id="UP000251800"/>
    </source>
</evidence>
<proteinExistence type="predicted"/>
<evidence type="ECO:0000256" key="1">
    <source>
        <dbReference type="SAM" id="MobiDB-lite"/>
    </source>
</evidence>
<comment type="caution">
    <text evidence="2">The sequence shown here is derived from an EMBL/GenBank/DDBJ whole genome shotgun (WGS) entry which is preliminary data.</text>
</comment>
<keyword evidence="3" id="KW-1185">Reference proteome</keyword>
<feature type="region of interest" description="Disordered" evidence="1">
    <location>
        <begin position="150"/>
        <end position="169"/>
    </location>
</feature>
<evidence type="ECO:0000313" key="2">
    <source>
        <dbReference type="EMBL" id="PWN56671.1"/>
    </source>
</evidence>
<protein>
    <submittedName>
        <fullName evidence="2">Uncharacterized protein</fullName>
    </submittedName>
</protein>
<dbReference type="EMBL" id="QEQK01000005">
    <property type="protein sequence ID" value="PWN56671.1"/>
    <property type="molecule type" value="Genomic_DNA"/>
</dbReference>
<accession>A0A363UMM9</accession>
<name>A0A363UMM9_9GAMM</name>